<dbReference type="PANTHER" id="PTHR17224">
    <property type="entry name" value="PEPTIDYL-TRNA HYDROLASE"/>
    <property type="match status" value="1"/>
</dbReference>
<evidence type="ECO:0000313" key="11">
    <source>
        <dbReference type="Proteomes" id="UP000225199"/>
    </source>
</evidence>
<evidence type="ECO:0000313" key="10">
    <source>
        <dbReference type="EMBL" id="PHH96553.1"/>
    </source>
</evidence>
<comment type="subcellular location">
    <subcellularLocation>
        <location evidence="7">Cytoplasm</location>
    </subcellularLocation>
</comment>
<comment type="subunit">
    <text evidence="7">Monomer.</text>
</comment>
<dbReference type="PROSITE" id="PS01196">
    <property type="entry name" value="PEPT_TRNA_HYDROL_2"/>
    <property type="match status" value="1"/>
</dbReference>
<dbReference type="Proteomes" id="UP000225199">
    <property type="component" value="Unassembled WGS sequence"/>
</dbReference>
<dbReference type="AlphaFoldDB" id="A0A2C6AXA7"/>
<dbReference type="Pfam" id="PF01195">
    <property type="entry name" value="Pept_tRNA_hydro"/>
    <property type="match status" value="1"/>
</dbReference>
<keyword evidence="7" id="KW-0963">Cytoplasm</keyword>
<reference evidence="10 11" key="1">
    <citation type="submission" date="2017-06" db="EMBL/GenBank/DDBJ databases">
        <title>Draft genome sequence of Fusobacterium nucleatum subsp. polymorphum KCOM 1002 (=ChDC F175).</title>
        <authorList>
            <person name="Kook J.-K."/>
            <person name="Park S.-N."/>
            <person name="Lim Y.K."/>
            <person name="Roh H."/>
        </authorList>
    </citation>
    <scope>NUCLEOTIDE SEQUENCE [LARGE SCALE GENOMIC DNA]</scope>
    <source>
        <strain evidence="11">KCOM 1002 (ChDC F175)</strain>
    </source>
</reference>
<feature type="site" description="Discriminates between blocked and unblocked aminoacyl-tRNA" evidence="7">
    <location>
        <position position="9"/>
    </location>
</feature>
<name>A0A2C6AXA7_FUSNP</name>
<feature type="active site" description="Proton acceptor" evidence="7">
    <location>
        <position position="19"/>
    </location>
</feature>
<dbReference type="GO" id="GO:0005737">
    <property type="term" value="C:cytoplasm"/>
    <property type="evidence" value="ECO:0007669"/>
    <property type="project" value="UniProtKB-SubCell"/>
</dbReference>
<keyword evidence="3 7" id="KW-0378">Hydrolase</keyword>
<dbReference type="InterPro" id="IPR036416">
    <property type="entry name" value="Pept_tRNA_hydro_sf"/>
</dbReference>
<comment type="catalytic activity">
    <reaction evidence="7 8">
        <text>an N-acyl-L-alpha-aminoacyl-tRNA + H2O = an N-acyl-L-amino acid + a tRNA + H(+)</text>
        <dbReference type="Rhea" id="RHEA:54448"/>
        <dbReference type="Rhea" id="RHEA-COMP:10123"/>
        <dbReference type="Rhea" id="RHEA-COMP:13883"/>
        <dbReference type="ChEBI" id="CHEBI:15377"/>
        <dbReference type="ChEBI" id="CHEBI:15378"/>
        <dbReference type="ChEBI" id="CHEBI:59874"/>
        <dbReference type="ChEBI" id="CHEBI:78442"/>
        <dbReference type="ChEBI" id="CHEBI:138191"/>
        <dbReference type="EC" id="3.1.1.29"/>
    </reaction>
</comment>
<evidence type="ECO:0000256" key="5">
    <source>
        <dbReference type="ARBA" id="ARBA00038063"/>
    </source>
</evidence>
<dbReference type="EC" id="3.1.1.29" evidence="1 7"/>
<dbReference type="PANTHER" id="PTHR17224:SF1">
    <property type="entry name" value="PEPTIDYL-TRNA HYDROLASE"/>
    <property type="match status" value="1"/>
</dbReference>
<dbReference type="GO" id="GO:0006515">
    <property type="term" value="P:protein quality control for misfolded or incompletely synthesized proteins"/>
    <property type="evidence" value="ECO:0007669"/>
    <property type="project" value="UniProtKB-UniRule"/>
</dbReference>
<comment type="function">
    <text evidence="7">Catalyzes the release of premature peptidyl moieties from peptidyl-tRNA molecules trapped in stalled 50S ribosomal subunits, and thus maintains levels of free tRNAs and 50S ribosomes.</text>
</comment>
<dbReference type="GO" id="GO:0072344">
    <property type="term" value="P:rescue of stalled ribosome"/>
    <property type="evidence" value="ECO:0007669"/>
    <property type="project" value="UniProtKB-UniRule"/>
</dbReference>
<dbReference type="EMBL" id="NIRJ01000001">
    <property type="protein sequence ID" value="PHH96553.1"/>
    <property type="molecule type" value="Genomic_DNA"/>
</dbReference>
<dbReference type="CDD" id="cd00462">
    <property type="entry name" value="PTH"/>
    <property type="match status" value="1"/>
</dbReference>
<dbReference type="GO" id="GO:0004045">
    <property type="term" value="F:peptidyl-tRNA hydrolase activity"/>
    <property type="evidence" value="ECO:0007669"/>
    <property type="project" value="UniProtKB-UniRule"/>
</dbReference>
<evidence type="ECO:0000256" key="3">
    <source>
        <dbReference type="ARBA" id="ARBA00022801"/>
    </source>
</evidence>
<evidence type="ECO:0000256" key="8">
    <source>
        <dbReference type="RuleBase" id="RU000673"/>
    </source>
</evidence>
<dbReference type="FunFam" id="3.40.50.1470:FF:000001">
    <property type="entry name" value="Peptidyl-tRNA hydrolase"/>
    <property type="match status" value="1"/>
</dbReference>
<dbReference type="GO" id="GO:0000049">
    <property type="term" value="F:tRNA binding"/>
    <property type="evidence" value="ECO:0007669"/>
    <property type="project" value="UniProtKB-UniRule"/>
</dbReference>
<comment type="function">
    <text evidence="7">Hydrolyzes ribosome-free peptidyl-tRNAs (with 1 or more amino acids incorporated), which drop off the ribosome during protein synthesis, or as a result of ribosome stalling.</text>
</comment>
<protein>
    <recommendedName>
        <fullName evidence="6 7">Peptidyl-tRNA hydrolase</fullName>
        <shortName evidence="7">Pth</shortName>
        <ecNumber evidence="1 7">3.1.1.29</ecNumber>
    </recommendedName>
</protein>
<dbReference type="PROSITE" id="PS01195">
    <property type="entry name" value="PEPT_TRNA_HYDROL_1"/>
    <property type="match status" value="1"/>
</dbReference>
<dbReference type="InterPro" id="IPR018171">
    <property type="entry name" value="Pept_tRNA_hydro_CS"/>
</dbReference>
<evidence type="ECO:0000256" key="1">
    <source>
        <dbReference type="ARBA" id="ARBA00013260"/>
    </source>
</evidence>
<organism evidence="10 11">
    <name type="scientific">Fusobacterium nucleatum subsp. polymorphum</name>
    <name type="common">Fusobacterium polymorphum</name>
    <dbReference type="NCBI Taxonomy" id="76857"/>
    <lineage>
        <taxon>Bacteria</taxon>
        <taxon>Fusobacteriati</taxon>
        <taxon>Fusobacteriota</taxon>
        <taxon>Fusobacteriia</taxon>
        <taxon>Fusobacteriales</taxon>
        <taxon>Fusobacteriaceae</taxon>
        <taxon>Fusobacterium</taxon>
    </lineage>
</organism>
<gene>
    <name evidence="7" type="primary">pth</name>
    <name evidence="10" type="ORF">CA840_03915</name>
</gene>
<evidence type="ECO:0000256" key="2">
    <source>
        <dbReference type="ARBA" id="ARBA00022555"/>
    </source>
</evidence>
<dbReference type="RefSeq" id="WP_098978566.1">
    <property type="nucleotide sequence ID" value="NZ_NIRJ01000001.1"/>
</dbReference>
<feature type="binding site" evidence="7">
    <location>
        <position position="66"/>
    </location>
    <ligand>
        <name>tRNA</name>
        <dbReference type="ChEBI" id="CHEBI:17843"/>
    </ligand>
</feature>
<accession>A0A2C6AXA7</accession>
<evidence type="ECO:0000256" key="4">
    <source>
        <dbReference type="ARBA" id="ARBA00022884"/>
    </source>
</evidence>
<feature type="binding site" evidence="7">
    <location>
        <position position="64"/>
    </location>
    <ligand>
        <name>tRNA</name>
        <dbReference type="ChEBI" id="CHEBI:17843"/>
    </ligand>
</feature>
<evidence type="ECO:0000256" key="6">
    <source>
        <dbReference type="ARBA" id="ARBA00050038"/>
    </source>
</evidence>
<dbReference type="InterPro" id="IPR001328">
    <property type="entry name" value="Pept_tRNA_hydro"/>
</dbReference>
<sequence length="191" mass="21841">MKVVIGLGNPGKKYEKTRHNIGFIAVDNLRKKMNISDEREKFQALVSEKNIDGEKVIFLKPQTFMNLSGNSVIEIVNFYKLDPKKDIIVIYDDMDLSFGDIRIREKGSSGGHNGIKSIISHIGEEFIRIKCGIGAKEKSAVEHVLGEFNQTEQKDLDEILEKINNCVIEMLTVQNLDRIMQKYNKKKEKLK</sequence>
<evidence type="ECO:0000256" key="9">
    <source>
        <dbReference type="RuleBase" id="RU004320"/>
    </source>
</evidence>
<feature type="binding site" evidence="7">
    <location>
        <position position="14"/>
    </location>
    <ligand>
        <name>tRNA</name>
        <dbReference type="ChEBI" id="CHEBI:17843"/>
    </ligand>
</feature>
<keyword evidence="4 7" id="KW-0694">RNA-binding</keyword>
<comment type="similarity">
    <text evidence="5 7 9">Belongs to the PTH family.</text>
</comment>
<dbReference type="HAMAP" id="MF_00083">
    <property type="entry name" value="Pept_tRNA_hydro_bact"/>
    <property type="match status" value="1"/>
</dbReference>
<dbReference type="NCBIfam" id="TIGR00447">
    <property type="entry name" value="pth"/>
    <property type="match status" value="1"/>
</dbReference>
<feature type="binding site" evidence="7">
    <location>
        <position position="113"/>
    </location>
    <ligand>
        <name>tRNA</name>
        <dbReference type="ChEBI" id="CHEBI:17843"/>
    </ligand>
</feature>
<keyword evidence="2 7" id="KW-0820">tRNA-binding</keyword>
<dbReference type="Gene3D" id="3.40.50.1470">
    <property type="entry name" value="Peptidyl-tRNA hydrolase"/>
    <property type="match status" value="1"/>
</dbReference>
<dbReference type="SUPFAM" id="SSF53178">
    <property type="entry name" value="Peptidyl-tRNA hydrolase-like"/>
    <property type="match status" value="1"/>
</dbReference>
<comment type="caution">
    <text evidence="10">The sequence shown here is derived from an EMBL/GenBank/DDBJ whole genome shotgun (WGS) entry which is preliminary data.</text>
</comment>
<evidence type="ECO:0000256" key="7">
    <source>
        <dbReference type="HAMAP-Rule" id="MF_00083"/>
    </source>
</evidence>
<feature type="site" description="Stabilizes the basic form of H active site to accept a proton" evidence="7">
    <location>
        <position position="92"/>
    </location>
</feature>
<proteinExistence type="inferred from homology"/>